<dbReference type="PROSITE" id="PS51449">
    <property type="entry name" value="MTTASE_N"/>
    <property type="match status" value="1"/>
</dbReference>
<dbReference type="InterPro" id="IPR038135">
    <property type="entry name" value="Methylthiotransferase_N_sf"/>
</dbReference>
<dbReference type="SFLD" id="SFLDG01061">
    <property type="entry name" value="methylthiotransferase"/>
    <property type="match status" value="1"/>
</dbReference>
<dbReference type="Pfam" id="PF04055">
    <property type="entry name" value="Radical_SAM"/>
    <property type="match status" value="1"/>
</dbReference>
<dbReference type="SFLD" id="SFLDG01082">
    <property type="entry name" value="B12-binding_domain_containing"/>
    <property type="match status" value="1"/>
</dbReference>
<evidence type="ECO:0000256" key="2">
    <source>
        <dbReference type="ARBA" id="ARBA00002399"/>
    </source>
</evidence>
<dbReference type="PROSITE" id="PS50926">
    <property type="entry name" value="TRAM"/>
    <property type="match status" value="1"/>
</dbReference>
<dbReference type="Gene3D" id="3.40.50.12160">
    <property type="entry name" value="Methylthiotransferase, N-terminal domain"/>
    <property type="match status" value="1"/>
</dbReference>
<dbReference type="NCBIfam" id="TIGR01579">
    <property type="entry name" value="MiaB-like-C"/>
    <property type="match status" value="1"/>
</dbReference>
<evidence type="ECO:0000256" key="5">
    <source>
        <dbReference type="ARBA" id="ARBA00022679"/>
    </source>
</evidence>
<dbReference type="CDD" id="cd01335">
    <property type="entry name" value="Radical_SAM"/>
    <property type="match status" value="1"/>
</dbReference>
<dbReference type="InterPro" id="IPR006467">
    <property type="entry name" value="MiaB-like_bact"/>
</dbReference>
<evidence type="ECO:0000256" key="8">
    <source>
        <dbReference type="ARBA" id="ARBA00023004"/>
    </source>
</evidence>
<comment type="function">
    <text evidence="2">Catalyzes the methylthiolation of N6-threonylcarbamoyladenosine (t(6)A), leading to the formation of 2-methylthio-N6-threonylcarbamoyladenosine (ms(2)t(6)A) at position 37 in tRNAs that read codons beginning with adenine.</text>
</comment>
<dbReference type="RefSeq" id="WP_341877420.1">
    <property type="nucleotide sequence ID" value="NZ_CP121687.1"/>
</dbReference>
<keyword evidence="4" id="KW-0004">4Fe-4S</keyword>
<accession>A0ABZ2Y8V9</accession>
<comment type="cofactor">
    <cofactor evidence="1">
        <name>[4Fe-4S] cluster</name>
        <dbReference type="ChEBI" id="CHEBI:49883"/>
    </cofactor>
</comment>
<evidence type="ECO:0000256" key="7">
    <source>
        <dbReference type="ARBA" id="ARBA00022723"/>
    </source>
</evidence>
<evidence type="ECO:0000256" key="1">
    <source>
        <dbReference type="ARBA" id="ARBA00001966"/>
    </source>
</evidence>
<dbReference type="EC" id="2.8.4.5" evidence="3"/>
<evidence type="ECO:0000259" key="13">
    <source>
        <dbReference type="PROSITE" id="PS51449"/>
    </source>
</evidence>
<dbReference type="Pfam" id="PF00919">
    <property type="entry name" value="UPF0004"/>
    <property type="match status" value="1"/>
</dbReference>
<dbReference type="InterPro" id="IPR058240">
    <property type="entry name" value="rSAM_sf"/>
</dbReference>
<name>A0ABZ2Y8V9_9FIRM</name>
<keyword evidence="6" id="KW-0949">S-adenosyl-L-methionine</keyword>
<proteinExistence type="predicted"/>
<evidence type="ECO:0000256" key="3">
    <source>
        <dbReference type="ARBA" id="ARBA00013273"/>
    </source>
</evidence>
<dbReference type="InterPro" id="IPR005839">
    <property type="entry name" value="Methylthiotransferase"/>
</dbReference>
<sequence>MAKAAFYTLGCKVNQYETEAMIELFKNDHYDIVSFDEYADVYVINTCTVTNLGDRKSRQMIRRAKKINPNSIVAVVGCYVQTAPEEVQAIEGVNIIVGTDQRSKIIELIRKYEEEQNMISAVDNIMNVKTFEELSVHQLEGRTRAYLKIQEGCNQYCTYCIIPYARGPIRSRQPENIMKEVQGLVNNGFKEIVLTGIHVASYGKDLEDMDLLKIIEMVHTIDGLERIRLSSIEPSIITEEFVKRIKGLPKICPHFHLSLQSGCDTTLKRMNRKYDTQKYKKAVELLRENIEDIAFTTDVIVGFPGETEEEFKQSYDFVKEIGFAQIHVFKYSPRKGTPAAKMPNQISPEIKDERSHQMILLGEEMQKSFLSKQVGKTLEVLFENPVDNQKDSYEGYTPNYLKVTAFSKENIENEILKVKIKEVKNDTLIGDINSSI</sequence>
<comment type="catalytic activity">
    <reaction evidence="11">
        <text>N(6)-L-threonylcarbamoyladenosine(37) in tRNA + (sulfur carrier)-SH + AH2 + 2 S-adenosyl-L-methionine = 2-methylsulfanyl-N(6)-L-threonylcarbamoyladenosine(37) in tRNA + (sulfur carrier)-H + 5'-deoxyadenosine + L-methionine + A + S-adenosyl-L-homocysteine + 2 H(+)</text>
        <dbReference type="Rhea" id="RHEA:37075"/>
        <dbReference type="Rhea" id="RHEA-COMP:10163"/>
        <dbReference type="Rhea" id="RHEA-COMP:11092"/>
        <dbReference type="Rhea" id="RHEA-COMP:14737"/>
        <dbReference type="Rhea" id="RHEA-COMP:14739"/>
        <dbReference type="ChEBI" id="CHEBI:13193"/>
        <dbReference type="ChEBI" id="CHEBI:15378"/>
        <dbReference type="ChEBI" id="CHEBI:17319"/>
        <dbReference type="ChEBI" id="CHEBI:17499"/>
        <dbReference type="ChEBI" id="CHEBI:29917"/>
        <dbReference type="ChEBI" id="CHEBI:57844"/>
        <dbReference type="ChEBI" id="CHEBI:57856"/>
        <dbReference type="ChEBI" id="CHEBI:59789"/>
        <dbReference type="ChEBI" id="CHEBI:64428"/>
        <dbReference type="ChEBI" id="CHEBI:74418"/>
        <dbReference type="ChEBI" id="CHEBI:74420"/>
        <dbReference type="EC" id="2.8.4.5"/>
    </reaction>
</comment>
<evidence type="ECO:0000259" key="12">
    <source>
        <dbReference type="PROSITE" id="PS50926"/>
    </source>
</evidence>
<evidence type="ECO:0000256" key="10">
    <source>
        <dbReference type="ARBA" id="ARBA00031213"/>
    </source>
</evidence>
<keyword evidence="5" id="KW-0808">Transferase</keyword>
<keyword evidence="9" id="KW-0411">Iron-sulfur</keyword>
<dbReference type="Gene3D" id="3.80.30.20">
    <property type="entry name" value="tm_1862 like domain"/>
    <property type="match status" value="1"/>
</dbReference>
<dbReference type="Proteomes" id="UP001486565">
    <property type="component" value="Chromosome"/>
</dbReference>
<feature type="domain" description="Radical SAM core" evidence="14">
    <location>
        <begin position="139"/>
        <end position="368"/>
    </location>
</feature>
<dbReference type="EMBL" id="CP121687">
    <property type="protein sequence ID" value="WZL70456.1"/>
    <property type="molecule type" value="Genomic_DNA"/>
</dbReference>
<dbReference type="NCBIfam" id="TIGR00089">
    <property type="entry name" value="MiaB/RimO family radical SAM methylthiotransferase"/>
    <property type="match status" value="1"/>
</dbReference>
<dbReference type="PANTHER" id="PTHR11918">
    <property type="entry name" value="RADICAL SAM PROTEINS"/>
    <property type="match status" value="1"/>
</dbReference>
<dbReference type="InterPro" id="IPR013848">
    <property type="entry name" value="Methylthiotransferase_N"/>
</dbReference>
<evidence type="ECO:0000256" key="11">
    <source>
        <dbReference type="ARBA" id="ARBA00051661"/>
    </source>
</evidence>
<keyword evidence="8" id="KW-0408">Iron</keyword>
<feature type="domain" description="TRAM" evidence="12">
    <location>
        <begin position="371"/>
        <end position="434"/>
    </location>
</feature>
<evidence type="ECO:0000256" key="6">
    <source>
        <dbReference type="ARBA" id="ARBA00022691"/>
    </source>
</evidence>
<keyword evidence="16" id="KW-1185">Reference proteome</keyword>
<dbReference type="SFLD" id="SFLDS00029">
    <property type="entry name" value="Radical_SAM"/>
    <property type="match status" value="1"/>
</dbReference>
<dbReference type="InterPro" id="IPR034557">
    <property type="entry name" value="ThrcA_tRNA_MEthiotransferase"/>
</dbReference>
<dbReference type="SFLD" id="SFLDF00295">
    <property type="entry name" value="threonylcarbamoyladenosine_tRN"/>
    <property type="match status" value="1"/>
</dbReference>
<dbReference type="PROSITE" id="PS51918">
    <property type="entry name" value="RADICAL_SAM"/>
    <property type="match status" value="1"/>
</dbReference>
<feature type="domain" description="MTTase N-terminal" evidence="13">
    <location>
        <begin position="2"/>
        <end position="114"/>
    </location>
</feature>
<evidence type="ECO:0000256" key="4">
    <source>
        <dbReference type="ARBA" id="ARBA00022485"/>
    </source>
</evidence>
<dbReference type="InterPro" id="IPR020612">
    <property type="entry name" value="Methylthiotransferase_CS"/>
</dbReference>
<gene>
    <name evidence="15" type="primary">mtaB</name>
    <name evidence="15" type="ORF">QBE51_02670</name>
</gene>
<organism evidence="15 16">
    <name type="scientific">Defluviitalea saccharophila</name>
    <dbReference type="NCBI Taxonomy" id="879970"/>
    <lineage>
        <taxon>Bacteria</taxon>
        <taxon>Bacillati</taxon>
        <taxon>Bacillota</taxon>
        <taxon>Clostridia</taxon>
        <taxon>Lachnospirales</taxon>
        <taxon>Defluviitaleaceae</taxon>
        <taxon>Defluviitalea</taxon>
    </lineage>
</organism>
<dbReference type="PROSITE" id="PS01278">
    <property type="entry name" value="MTTASE_RADICAL"/>
    <property type="match status" value="1"/>
</dbReference>
<keyword evidence="7" id="KW-0479">Metal-binding</keyword>
<dbReference type="InterPro" id="IPR006638">
    <property type="entry name" value="Elp3/MiaA/NifB-like_rSAM"/>
</dbReference>
<evidence type="ECO:0000313" key="15">
    <source>
        <dbReference type="EMBL" id="WZL70456.1"/>
    </source>
</evidence>
<evidence type="ECO:0000313" key="16">
    <source>
        <dbReference type="Proteomes" id="UP001486565"/>
    </source>
</evidence>
<dbReference type="InterPro" id="IPR002792">
    <property type="entry name" value="TRAM_dom"/>
</dbReference>
<dbReference type="SMART" id="SM00729">
    <property type="entry name" value="Elp3"/>
    <property type="match status" value="1"/>
</dbReference>
<evidence type="ECO:0000256" key="9">
    <source>
        <dbReference type="ARBA" id="ARBA00023014"/>
    </source>
</evidence>
<dbReference type="SUPFAM" id="SSF102114">
    <property type="entry name" value="Radical SAM enzymes"/>
    <property type="match status" value="1"/>
</dbReference>
<dbReference type="InterPro" id="IPR023404">
    <property type="entry name" value="rSAM_horseshoe"/>
</dbReference>
<reference evidence="15 16" key="1">
    <citation type="submission" date="2023-03" db="EMBL/GenBank/DDBJ databases">
        <title>Novel Species.</title>
        <authorList>
            <person name="Ma S."/>
        </authorList>
    </citation>
    <scope>NUCLEOTIDE SEQUENCE [LARGE SCALE GENOMIC DNA]</scope>
    <source>
        <strain evidence="15 16">LIND6LT2</strain>
    </source>
</reference>
<evidence type="ECO:0000259" key="14">
    <source>
        <dbReference type="PROSITE" id="PS51918"/>
    </source>
</evidence>
<dbReference type="PANTHER" id="PTHR11918:SF45">
    <property type="entry name" value="THREONYLCARBAMOYLADENOSINE TRNA METHYLTHIOTRANSFERASE"/>
    <property type="match status" value="1"/>
</dbReference>
<dbReference type="InterPro" id="IPR007197">
    <property type="entry name" value="rSAM"/>
</dbReference>
<protein>
    <recommendedName>
        <fullName evidence="3">tRNA (N(6)-L-threonylcarbamoyladenosine(37)-C(2))-methylthiotransferase</fullName>
        <ecNumber evidence="3">2.8.4.5</ecNumber>
    </recommendedName>
    <alternativeName>
        <fullName evidence="10">tRNA-t(6)A37 methylthiotransferase</fullName>
    </alternativeName>
</protein>